<evidence type="ECO:0000313" key="3">
    <source>
        <dbReference type="EMBL" id="KAE8055120.1"/>
    </source>
</evidence>
<reference evidence="3 4" key="1">
    <citation type="submission" date="2019-06" db="EMBL/GenBank/DDBJ databases">
        <title>A chromosomal-level reference genome of Carpinus fangiana (Coryloideae, Betulaceae).</title>
        <authorList>
            <person name="Yang X."/>
            <person name="Wang Z."/>
            <person name="Zhang L."/>
            <person name="Hao G."/>
            <person name="Liu J."/>
            <person name="Yang Y."/>
        </authorList>
    </citation>
    <scope>NUCLEOTIDE SEQUENCE [LARGE SCALE GENOMIC DNA]</scope>
    <source>
        <strain evidence="3">Cfa_2016G</strain>
        <tissue evidence="3">Leaf</tissue>
    </source>
</reference>
<proteinExistence type="inferred from homology"/>
<dbReference type="Pfam" id="PF07228">
    <property type="entry name" value="SpoIIE"/>
    <property type="match status" value="1"/>
</dbReference>
<dbReference type="Proteomes" id="UP000327013">
    <property type="component" value="Chromosome 5"/>
</dbReference>
<comment type="similarity">
    <text evidence="1">Belongs to the PP2C family.</text>
</comment>
<dbReference type="Gene3D" id="3.60.40.10">
    <property type="entry name" value="PPM-type phosphatase domain"/>
    <property type="match status" value="1"/>
</dbReference>
<dbReference type="OrthoDB" id="60843at2759"/>
<gene>
    <name evidence="3" type="ORF">FH972_011981</name>
</gene>
<evidence type="ECO:0000259" key="2">
    <source>
        <dbReference type="PROSITE" id="PS51746"/>
    </source>
</evidence>
<comment type="catalytic activity">
    <reaction evidence="1">
        <text>O-phospho-L-seryl-[protein] + H2O = L-seryl-[protein] + phosphate</text>
        <dbReference type="Rhea" id="RHEA:20629"/>
        <dbReference type="Rhea" id="RHEA-COMP:9863"/>
        <dbReference type="Rhea" id="RHEA-COMP:11604"/>
        <dbReference type="ChEBI" id="CHEBI:15377"/>
        <dbReference type="ChEBI" id="CHEBI:29999"/>
        <dbReference type="ChEBI" id="CHEBI:43474"/>
        <dbReference type="ChEBI" id="CHEBI:83421"/>
        <dbReference type="EC" id="3.1.3.16"/>
    </reaction>
</comment>
<evidence type="ECO:0000256" key="1">
    <source>
        <dbReference type="RuleBase" id="RU366020"/>
    </source>
</evidence>
<sequence length="242" mass="26716">MVAGAYNIPKGTSCFRGRGDDAHFICEERHTIGVADGVGGWGIMDIDPGEYARQLMANSLEAILMEPEGKVDLERVLNQAYSKTKVKGASTACILTLIDNCLHVANLGDSGFLLIRKEEIYKSEIQEHYFNRPFQLGQFSDTPDLAEIFPVDVKAGDMLIVGTDGLFDNMFERQIRDIARLGAEVGLYPEQVAWAIAEHAYHNSMKKKVYTPFMKAAKNSGRVFSGGKPDDITVMVAYIVDA</sequence>
<keyword evidence="1" id="KW-0460">Magnesium</keyword>
<dbReference type="InterPro" id="IPR001932">
    <property type="entry name" value="PPM-type_phosphatase-like_dom"/>
</dbReference>
<comment type="catalytic activity">
    <reaction evidence="1">
        <text>O-phospho-L-threonyl-[protein] + H2O = L-threonyl-[protein] + phosphate</text>
        <dbReference type="Rhea" id="RHEA:47004"/>
        <dbReference type="Rhea" id="RHEA-COMP:11060"/>
        <dbReference type="Rhea" id="RHEA-COMP:11605"/>
        <dbReference type="ChEBI" id="CHEBI:15377"/>
        <dbReference type="ChEBI" id="CHEBI:30013"/>
        <dbReference type="ChEBI" id="CHEBI:43474"/>
        <dbReference type="ChEBI" id="CHEBI:61977"/>
        <dbReference type="EC" id="3.1.3.16"/>
    </reaction>
</comment>
<dbReference type="SMART" id="SM00332">
    <property type="entry name" value="PP2Cc"/>
    <property type="match status" value="1"/>
</dbReference>
<keyword evidence="1" id="KW-0378">Hydrolase</keyword>
<keyword evidence="1" id="KW-0464">Manganese</keyword>
<dbReference type="CDD" id="cd00143">
    <property type="entry name" value="PP2Cc"/>
    <property type="match status" value="1"/>
</dbReference>
<comment type="cofactor">
    <cofactor evidence="1">
        <name>Mg(2+)</name>
        <dbReference type="ChEBI" id="CHEBI:18420"/>
    </cofactor>
</comment>
<dbReference type="InterPro" id="IPR036457">
    <property type="entry name" value="PPM-type-like_dom_sf"/>
</dbReference>
<dbReference type="GO" id="GO:0004722">
    <property type="term" value="F:protein serine/threonine phosphatase activity"/>
    <property type="evidence" value="ECO:0007669"/>
    <property type="project" value="UniProtKB-EC"/>
</dbReference>
<dbReference type="PANTHER" id="PTHR12320">
    <property type="entry name" value="PROTEIN PHOSPHATASE 2C"/>
    <property type="match status" value="1"/>
</dbReference>
<dbReference type="GO" id="GO:0046872">
    <property type="term" value="F:metal ion binding"/>
    <property type="evidence" value="ECO:0007669"/>
    <property type="project" value="UniProtKB-UniRule"/>
</dbReference>
<keyword evidence="1" id="KW-0904">Protein phosphatase</keyword>
<dbReference type="EMBL" id="CM017325">
    <property type="protein sequence ID" value="KAE8055120.1"/>
    <property type="molecule type" value="Genomic_DNA"/>
</dbReference>
<comment type="cofactor">
    <cofactor evidence="1">
        <name>Mn(2+)</name>
        <dbReference type="ChEBI" id="CHEBI:29035"/>
    </cofactor>
</comment>
<keyword evidence="1" id="KW-0479">Metal-binding</keyword>
<name>A0A5N6R2F1_9ROSI</name>
<dbReference type="InterPro" id="IPR039123">
    <property type="entry name" value="PPTC7"/>
</dbReference>
<dbReference type="EC" id="3.1.3.16" evidence="1"/>
<protein>
    <recommendedName>
        <fullName evidence="1">Protein phosphatase</fullName>
        <ecNumber evidence="1">3.1.3.16</ecNumber>
    </recommendedName>
</protein>
<dbReference type="SMART" id="SM00331">
    <property type="entry name" value="PP2C_SIG"/>
    <property type="match status" value="1"/>
</dbReference>
<organism evidence="3 4">
    <name type="scientific">Carpinus fangiana</name>
    <dbReference type="NCBI Taxonomy" id="176857"/>
    <lineage>
        <taxon>Eukaryota</taxon>
        <taxon>Viridiplantae</taxon>
        <taxon>Streptophyta</taxon>
        <taxon>Embryophyta</taxon>
        <taxon>Tracheophyta</taxon>
        <taxon>Spermatophyta</taxon>
        <taxon>Magnoliopsida</taxon>
        <taxon>eudicotyledons</taxon>
        <taxon>Gunneridae</taxon>
        <taxon>Pentapetalae</taxon>
        <taxon>rosids</taxon>
        <taxon>fabids</taxon>
        <taxon>Fagales</taxon>
        <taxon>Betulaceae</taxon>
        <taxon>Carpinus</taxon>
    </lineage>
</organism>
<dbReference type="PANTHER" id="PTHR12320:SF81">
    <property type="entry name" value="PROTEIN PHOSPHATASE 2C 23-RELATED"/>
    <property type="match status" value="1"/>
</dbReference>
<evidence type="ECO:0000313" key="4">
    <source>
        <dbReference type="Proteomes" id="UP000327013"/>
    </source>
</evidence>
<accession>A0A5N6R2F1</accession>
<dbReference type="AlphaFoldDB" id="A0A5N6R2F1"/>
<keyword evidence="4" id="KW-1185">Reference proteome</keyword>
<dbReference type="PROSITE" id="PS51746">
    <property type="entry name" value="PPM_2"/>
    <property type="match status" value="1"/>
</dbReference>
<dbReference type="SUPFAM" id="SSF81606">
    <property type="entry name" value="PP2C-like"/>
    <property type="match status" value="1"/>
</dbReference>
<feature type="domain" description="PPM-type phosphatase" evidence="2">
    <location>
        <begin position="2"/>
        <end position="239"/>
    </location>
</feature>